<feature type="transmembrane region" description="Helical" evidence="1">
    <location>
        <begin position="499"/>
        <end position="522"/>
    </location>
</feature>
<accession>A0ABW7DMV4</accession>
<reference evidence="2 3" key="1">
    <citation type="submission" date="2024-10" db="EMBL/GenBank/DDBJ databases">
        <authorList>
            <person name="Sang B.-I."/>
            <person name="Prabhaharan D."/>
        </authorList>
    </citation>
    <scope>NUCLEOTIDE SEQUENCE [LARGE SCALE GENOMIC DNA]</scope>
    <source>
        <strain evidence="2 3">MH</strain>
    </source>
</reference>
<dbReference type="InterPro" id="IPR046062">
    <property type="entry name" value="DUF6020"/>
</dbReference>
<feature type="transmembrane region" description="Helical" evidence="1">
    <location>
        <begin position="528"/>
        <end position="547"/>
    </location>
</feature>
<feature type="transmembrane region" description="Helical" evidence="1">
    <location>
        <begin position="80"/>
        <end position="107"/>
    </location>
</feature>
<keyword evidence="1" id="KW-0472">Membrane</keyword>
<sequence length="560" mass="65209">MKIDVLLCLFLSLAFIASPYYIKNGSCQFDSVYFGSVLFLFLFLLGCSAIIRRAIFLYYSMSLKNKLDNNRSKLVHICNYLFYSKWALLKITLVIFICWLPILIVLYPGTLINDTWGQLQQFIEFTNDGTLHRNVLSDHHPFFDTFLIGSFIIPLTKITGTWHIAIFSYVIIQAIITSFVFAYSILYVYHKLKIGNEFSISILIVYCIFPIYAASVQTVSKDALFSWGYVLFFLCFMEIIRTKGLILREKRFFIKFILIVLFCILTKKVGIYVIAISMLALLVAKIINKKRIVICLLITLCAIGVILPGIRHALGISSGGLQEMFSIPFQQTARYVKYYPNDITPKERAAIDKVLDFNNLPYRYEPISADPVKGYSQKGTKKDYFIYLETWISQGIRHPNVYINAYNAMVSGWFSFYEYKPLMDMAWHNQLNPDMIPAWVPERNNFSEMTATIYQNLFDNLFNIPFFTIFLCYGFYASIVPAFMLGTVIRKHKKKDIQYWLPAIPMIVSIVLGCWLAPVSIHFEGRRYLYPLVYTFPLIISWCLFVYKNESEKLEREYYE</sequence>
<evidence type="ECO:0000313" key="2">
    <source>
        <dbReference type="EMBL" id="MFG6271679.1"/>
    </source>
</evidence>
<dbReference type="Pfam" id="PF19484">
    <property type="entry name" value="DUF6020"/>
    <property type="match status" value="1"/>
</dbReference>
<feature type="transmembrane region" description="Helical" evidence="1">
    <location>
        <begin position="34"/>
        <end position="59"/>
    </location>
</feature>
<organism evidence="2 3">
    <name type="scientific">Megasphaera hexanoica</name>
    <dbReference type="NCBI Taxonomy" id="1675036"/>
    <lineage>
        <taxon>Bacteria</taxon>
        <taxon>Bacillati</taxon>
        <taxon>Bacillota</taxon>
        <taxon>Negativicutes</taxon>
        <taxon>Veillonellales</taxon>
        <taxon>Veillonellaceae</taxon>
        <taxon>Megasphaera</taxon>
    </lineage>
</organism>
<dbReference type="EMBL" id="JBIEKR010000001">
    <property type="protein sequence ID" value="MFG6271679.1"/>
    <property type="molecule type" value="Genomic_DNA"/>
</dbReference>
<feature type="transmembrane region" description="Helical" evidence="1">
    <location>
        <begin position="223"/>
        <end position="240"/>
    </location>
</feature>
<keyword evidence="3" id="KW-1185">Reference proteome</keyword>
<feature type="transmembrane region" description="Helical" evidence="1">
    <location>
        <begin position="252"/>
        <end position="279"/>
    </location>
</feature>
<feature type="transmembrane region" description="Helical" evidence="1">
    <location>
        <begin position="464"/>
        <end position="487"/>
    </location>
</feature>
<gene>
    <name evidence="2" type="ORF">ACGTZG_00565</name>
</gene>
<name>A0ABW7DMV4_9FIRM</name>
<dbReference type="RefSeq" id="WP_162816253.1">
    <property type="nucleotide sequence ID" value="NZ_CP011940.1"/>
</dbReference>
<protein>
    <submittedName>
        <fullName evidence="2">DUF6020 family protein</fullName>
    </submittedName>
</protein>
<feature type="transmembrane region" description="Helical" evidence="1">
    <location>
        <begin position="164"/>
        <end position="186"/>
    </location>
</feature>
<evidence type="ECO:0000256" key="1">
    <source>
        <dbReference type="SAM" id="Phobius"/>
    </source>
</evidence>
<keyword evidence="1" id="KW-1133">Transmembrane helix</keyword>
<feature type="transmembrane region" description="Helical" evidence="1">
    <location>
        <begin position="198"/>
        <end position="217"/>
    </location>
</feature>
<comment type="caution">
    <text evidence="2">The sequence shown here is derived from an EMBL/GenBank/DDBJ whole genome shotgun (WGS) entry which is preliminary data.</text>
</comment>
<keyword evidence="1" id="KW-0812">Transmembrane</keyword>
<proteinExistence type="predicted"/>
<dbReference type="Proteomes" id="UP001605989">
    <property type="component" value="Unassembled WGS sequence"/>
</dbReference>
<feature type="transmembrane region" description="Helical" evidence="1">
    <location>
        <begin position="291"/>
        <end position="310"/>
    </location>
</feature>
<evidence type="ECO:0000313" key="3">
    <source>
        <dbReference type="Proteomes" id="UP001605989"/>
    </source>
</evidence>